<dbReference type="Pfam" id="PF18146">
    <property type="entry name" value="CinA_KH"/>
    <property type="match status" value="1"/>
</dbReference>
<sequence>MKSVIITIGDEILLGQILDTNSRFMARELAKLGAETVQMRSVADEKEAIWKALDDAFCVADAVFVTGGLGPTKDDLTKNVLAQYFGTELVFNPQAYAWLEEMFSANPQRLNAYNKSQAMLPRACTPLHNVKGTASGMWFEKEGKVLVSLPGVPFETEYLFPAEVLPRLKEKFHDLLLQYRMVTVYNIPEAELAMRLASYEQKLPKGLSLAYLPSAGFVRLRLTAKGAAVERLDTFWTALLQELKGLSFEEPRSETSQEEFARRLRQSGVTVACAESCTGGNIAHLITAVPGASAYFLGGVVAYSNEVKKQVLGVSEEDLKKYGAVSEPVVLQMAQGVRRITGAQWAVSTTGVAGPDGGTPEKPVGTIWMAVAGPNGARAQKFVFSHTRERNIGRGSIQALQFLLNEIEAANR</sequence>
<keyword evidence="4" id="KW-1185">Reference proteome</keyword>
<dbReference type="HAMAP" id="MF_00226_B">
    <property type="entry name" value="CinA_B"/>
    <property type="match status" value="1"/>
</dbReference>
<dbReference type="EMBL" id="NFJD01000001">
    <property type="protein sequence ID" value="OUO57227.1"/>
    <property type="molecule type" value="Genomic_DNA"/>
</dbReference>
<dbReference type="CDD" id="cd00885">
    <property type="entry name" value="cinA"/>
    <property type="match status" value="1"/>
</dbReference>
<feature type="domain" description="MoaB/Mog" evidence="2">
    <location>
        <begin position="4"/>
        <end position="171"/>
    </location>
</feature>
<dbReference type="SUPFAM" id="SSF53218">
    <property type="entry name" value="Molybdenum cofactor biosynthesis proteins"/>
    <property type="match status" value="1"/>
</dbReference>
<dbReference type="NCBIfam" id="TIGR00199">
    <property type="entry name" value="PncC_domain"/>
    <property type="match status" value="1"/>
</dbReference>
<dbReference type="InterPro" id="IPR050101">
    <property type="entry name" value="CinA"/>
</dbReference>
<dbReference type="SMART" id="SM00852">
    <property type="entry name" value="MoCF_biosynth"/>
    <property type="match status" value="1"/>
</dbReference>
<dbReference type="PIRSF" id="PIRSF006728">
    <property type="entry name" value="CinA"/>
    <property type="match status" value="1"/>
</dbReference>
<dbReference type="PANTHER" id="PTHR13939">
    <property type="entry name" value="NICOTINAMIDE-NUCLEOTIDE AMIDOHYDROLASE PNCC"/>
    <property type="match status" value="1"/>
</dbReference>
<dbReference type="OrthoDB" id="9801454at2"/>
<dbReference type="Pfam" id="PF02464">
    <property type="entry name" value="CinA"/>
    <property type="match status" value="1"/>
</dbReference>
<dbReference type="Pfam" id="PF00994">
    <property type="entry name" value="MoCF_biosynth"/>
    <property type="match status" value="1"/>
</dbReference>
<dbReference type="InterPro" id="IPR008136">
    <property type="entry name" value="CinA_C"/>
</dbReference>
<dbReference type="Proteomes" id="UP000196368">
    <property type="component" value="Unassembled WGS sequence"/>
</dbReference>
<evidence type="ECO:0000313" key="4">
    <source>
        <dbReference type="Proteomes" id="UP000196368"/>
    </source>
</evidence>
<dbReference type="InterPro" id="IPR008135">
    <property type="entry name" value="Competence-induced_CinA"/>
</dbReference>
<dbReference type="Gene3D" id="3.40.980.10">
    <property type="entry name" value="MoaB/Mog-like domain"/>
    <property type="match status" value="1"/>
</dbReference>
<evidence type="ECO:0000313" key="3">
    <source>
        <dbReference type="EMBL" id="OUO57227.1"/>
    </source>
</evidence>
<evidence type="ECO:0000259" key="2">
    <source>
        <dbReference type="SMART" id="SM00852"/>
    </source>
</evidence>
<dbReference type="PANTHER" id="PTHR13939:SF0">
    <property type="entry name" value="NMN AMIDOHYDROLASE-LIKE PROTEIN YFAY"/>
    <property type="match status" value="1"/>
</dbReference>
<dbReference type="Gene3D" id="3.90.950.20">
    <property type="entry name" value="CinA-like"/>
    <property type="match status" value="1"/>
</dbReference>
<dbReference type="AlphaFoldDB" id="A0A1Y4DDQ2"/>
<dbReference type="RefSeq" id="WP_087286161.1">
    <property type="nucleotide sequence ID" value="NZ_NFJD01000001.1"/>
</dbReference>
<reference evidence="4" key="1">
    <citation type="submission" date="2017-04" db="EMBL/GenBank/DDBJ databases">
        <title>Function of individual gut microbiota members based on whole genome sequencing of pure cultures obtained from chicken caecum.</title>
        <authorList>
            <person name="Medvecky M."/>
            <person name="Cejkova D."/>
            <person name="Polansky O."/>
            <person name="Karasova D."/>
            <person name="Kubasova T."/>
            <person name="Cizek A."/>
            <person name="Rychlik I."/>
        </authorList>
    </citation>
    <scope>NUCLEOTIDE SEQUENCE [LARGE SCALE GENOMIC DNA]</scope>
    <source>
        <strain evidence="4">An273</strain>
    </source>
</reference>
<comment type="similarity">
    <text evidence="1">Belongs to the CinA family.</text>
</comment>
<proteinExistence type="inferred from homology"/>
<dbReference type="SUPFAM" id="SSF142433">
    <property type="entry name" value="CinA-like"/>
    <property type="match status" value="1"/>
</dbReference>
<dbReference type="InterPro" id="IPR001453">
    <property type="entry name" value="MoaB/Mog_dom"/>
</dbReference>
<protein>
    <recommendedName>
        <fullName evidence="1">CinA-like protein</fullName>
    </recommendedName>
</protein>
<evidence type="ECO:0000256" key="1">
    <source>
        <dbReference type="HAMAP-Rule" id="MF_00226"/>
    </source>
</evidence>
<dbReference type="InterPro" id="IPR041424">
    <property type="entry name" value="CinA_KH"/>
</dbReference>
<accession>A0A1Y4DDQ2</accession>
<gene>
    <name evidence="3" type="ORF">B5F75_00140</name>
</gene>
<dbReference type="InterPro" id="IPR036425">
    <property type="entry name" value="MoaB/Mog-like_dom_sf"/>
</dbReference>
<dbReference type="InterPro" id="IPR036653">
    <property type="entry name" value="CinA-like_C"/>
</dbReference>
<organism evidence="3 4">
    <name type="scientific">Candidatus Avelusimicrobium gallicola</name>
    <dbReference type="NCBI Taxonomy" id="2562704"/>
    <lineage>
        <taxon>Bacteria</taxon>
        <taxon>Pseudomonadati</taxon>
        <taxon>Elusimicrobiota</taxon>
        <taxon>Elusimicrobia</taxon>
        <taxon>Elusimicrobiales</taxon>
        <taxon>Elusimicrobiaceae</taxon>
        <taxon>Candidatus Avelusimicrobium</taxon>
    </lineage>
</organism>
<name>A0A1Y4DDQ2_9BACT</name>
<comment type="caution">
    <text evidence="3">The sequence shown here is derived from an EMBL/GenBank/DDBJ whole genome shotgun (WGS) entry which is preliminary data.</text>
</comment>
<dbReference type="NCBIfam" id="TIGR00200">
    <property type="entry name" value="cinA_nterm"/>
    <property type="match status" value="1"/>
</dbReference>